<evidence type="ECO:0000259" key="1">
    <source>
        <dbReference type="Pfam" id="PF01728"/>
    </source>
</evidence>
<organism evidence="2 3">
    <name type="scientific">Paenibacillus filicis</name>
    <dbReference type="NCBI Taxonomy" id="669464"/>
    <lineage>
        <taxon>Bacteria</taxon>
        <taxon>Bacillati</taxon>
        <taxon>Bacillota</taxon>
        <taxon>Bacilli</taxon>
        <taxon>Bacillales</taxon>
        <taxon>Paenibacillaceae</taxon>
        <taxon>Paenibacillus</taxon>
    </lineage>
</organism>
<dbReference type="RefSeq" id="WP_341415667.1">
    <property type="nucleotide sequence ID" value="NZ_JBBPCC010000006.1"/>
</dbReference>
<dbReference type="SUPFAM" id="SSF53335">
    <property type="entry name" value="S-adenosyl-L-methionine-dependent methyltransferases"/>
    <property type="match status" value="1"/>
</dbReference>
<evidence type="ECO:0000313" key="3">
    <source>
        <dbReference type="Proteomes" id="UP001469365"/>
    </source>
</evidence>
<protein>
    <submittedName>
        <fullName evidence="2">SAM-dependent methyltransferase</fullName>
    </submittedName>
</protein>
<dbReference type="CDD" id="cd02440">
    <property type="entry name" value="AdoMet_MTases"/>
    <property type="match status" value="1"/>
</dbReference>
<dbReference type="InterPro" id="IPR002877">
    <property type="entry name" value="RNA_MeTrfase_FtsJ_dom"/>
</dbReference>
<comment type="caution">
    <text evidence="2">The sequence shown here is derived from an EMBL/GenBank/DDBJ whole genome shotgun (WGS) entry which is preliminary data.</text>
</comment>
<reference evidence="2 3" key="1">
    <citation type="submission" date="2024-04" db="EMBL/GenBank/DDBJ databases">
        <title>draft genome sequnece of Paenibacillus filicis.</title>
        <authorList>
            <person name="Kim D.-U."/>
        </authorList>
    </citation>
    <scope>NUCLEOTIDE SEQUENCE [LARGE SCALE GENOMIC DNA]</scope>
    <source>
        <strain evidence="2 3">KACC14197</strain>
    </source>
</reference>
<name>A0ABU9DIA0_9BACL</name>
<proteinExistence type="predicted"/>
<dbReference type="GO" id="GO:0032259">
    <property type="term" value="P:methylation"/>
    <property type="evidence" value="ECO:0007669"/>
    <property type="project" value="UniProtKB-KW"/>
</dbReference>
<accession>A0ABU9DIA0</accession>
<keyword evidence="2" id="KW-0489">Methyltransferase</keyword>
<dbReference type="Gene3D" id="3.40.50.150">
    <property type="entry name" value="Vaccinia Virus protein VP39"/>
    <property type="match status" value="1"/>
</dbReference>
<dbReference type="PANTHER" id="PTHR37524:SF2">
    <property type="entry name" value="RIBOSOMAL RNA METHYLTRANSFERASE FTSJ DOMAIN-CONTAINING PROTEIN"/>
    <property type="match status" value="1"/>
</dbReference>
<dbReference type="Pfam" id="PF01728">
    <property type="entry name" value="FtsJ"/>
    <property type="match status" value="1"/>
</dbReference>
<feature type="domain" description="Ribosomal RNA methyltransferase FtsJ" evidence="1">
    <location>
        <begin position="185"/>
        <end position="276"/>
    </location>
</feature>
<keyword evidence="2" id="KW-0808">Transferase</keyword>
<dbReference type="GO" id="GO:0008168">
    <property type="term" value="F:methyltransferase activity"/>
    <property type="evidence" value="ECO:0007669"/>
    <property type="project" value="UniProtKB-KW"/>
</dbReference>
<evidence type="ECO:0000313" key="2">
    <source>
        <dbReference type="EMBL" id="MEK8128589.1"/>
    </source>
</evidence>
<gene>
    <name evidence="2" type="ORF">WMW72_11800</name>
</gene>
<dbReference type="InterPro" id="IPR029063">
    <property type="entry name" value="SAM-dependent_MTases_sf"/>
</dbReference>
<dbReference type="PANTHER" id="PTHR37524">
    <property type="entry name" value="RIBOSOMAL RNA LARGE SUBUNIT METHYLTRANSFERASE M"/>
    <property type="match status" value="1"/>
</dbReference>
<dbReference type="Proteomes" id="UP001469365">
    <property type="component" value="Unassembled WGS sequence"/>
</dbReference>
<dbReference type="EMBL" id="JBBPCC010000006">
    <property type="protein sequence ID" value="MEK8128589.1"/>
    <property type="molecule type" value="Genomic_DNA"/>
</dbReference>
<sequence>MSECVFVGTSNRGFAQQAQEELRRLLGPAVRFGWLSPGEIFWLESPLSRDETIAAVLKQEPAFLRHLFPADVADEWGGTSAEAIGAVCGLVERNREALSAGTSVAVQIRKPEGEAELPAPASLKAELDVLLQQEYGLNPVVRQSDWILSVYMTRSRLYAGLTRPEENLSDWSGGAIRFRREEGQVSRAKFKLLEAELAFGLDFQSYRQALDIGAAPGGWTSLLLERGLAVTAVDPAKLDASLLSQPRLTYLSKKADEVKFETGKFDLLVCDMSWSHRQMAKLVLQLADAVQTGGTAIITVKLMHKKAFQSIREVTEDLSGAFTLLKAKQLFHNRDELTLFLMKS</sequence>
<keyword evidence="3" id="KW-1185">Reference proteome</keyword>